<dbReference type="Pfam" id="PF23005">
    <property type="entry name" value="DUF7032"/>
    <property type="match status" value="1"/>
</dbReference>
<dbReference type="InterPro" id="IPR016024">
    <property type="entry name" value="ARM-type_fold"/>
</dbReference>
<accession>A0A7J7L742</accession>
<dbReference type="InterPro" id="IPR011989">
    <property type="entry name" value="ARM-like"/>
</dbReference>
<dbReference type="SUPFAM" id="SSF48371">
    <property type="entry name" value="ARM repeat"/>
    <property type="match status" value="1"/>
</dbReference>
<dbReference type="SMART" id="SM00185">
    <property type="entry name" value="ARM"/>
    <property type="match status" value="4"/>
</dbReference>
<dbReference type="Proteomes" id="UP000541444">
    <property type="component" value="Unassembled WGS sequence"/>
</dbReference>
<dbReference type="EMBL" id="JACGCM010002597">
    <property type="protein sequence ID" value="KAF6138358.1"/>
    <property type="molecule type" value="Genomic_DNA"/>
</dbReference>
<dbReference type="PANTHER" id="PTHR46043:SF5">
    <property type="entry name" value="ARM REPEAT SUPERFAMILY PROTEIN"/>
    <property type="match status" value="1"/>
</dbReference>
<dbReference type="AlphaFoldDB" id="A0A7J7L742"/>
<dbReference type="OrthoDB" id="7537227at2759"/>
<keyword evidence="3" id="KW-1185">Reference proteome</keyword>
<name>A0A7J7L742_9MAGN</name>
<sequence length="568" mass="62799">MGESSPELSTGESNLGRLVERLSSLLSLSYSIKVFHGKWQLIRTKLEELITGLTSSQNCDLAENTAFLQLIIAILATVNDCYNHAYQCVDLSYSGKLLMQSDLGVISSKFDVHLKSLNGIYTSGILTQGYAIVVSRPSFGACRDDMKFYVNDLLTRLKIGASVMKNQALVALSEVVQEDDKYVKIVIETDEIITLLVNFLEIGDIELQEESAKVVLVIAGFDPYKDVLVEGGIIGPLIHVLEAGTDLGKERASRILQKLTENSENAWSVSAHGGVTILINICTTGEGKGDLINPVFGVLRNLVGVEEMKRFMVEERSISTFVKLMNSTDETLLINAMEFLQLMASGDAHIRQLIIREGGIYSLVRVLDPKSSFSSKARETALKAIDSLCFSSTSALNMLMGYGFLDRVLFFLRNGEISIQELAVKAAFSLSGISEETKKAMGDAGFMPELVRFLDAKSFEVREMAAEVLSSMVWVPKNRKRFVHEDCDIDRVVQLLDPDEVKTGNKRFLISTLMSLTNSNSGRKKIANSGYLKNIEKLAEAEVPDAKKIIKKLSTNRFRNILRGILNS</sequence>
<organism evidence="2 3">
    <name type="scientific">Kingdonia uniflora</name>
    <dbReference type="NCBI Taxonomy" id="39325"/>
    <lineage>
        <taxon>Eukaryota</taxon>
        <taxon>Viridiplantae</taxon>
        <taxon>Streptophyta</taxon>
        <taxon>Embryophyta</taxon>
        <taxon>Tracheophyta</taxon>
        <taxon>Spermatophyta</taxon>
        <taxon>Magnoliopsida</taxon>
        <taxon>Ranunculales</taxon>
        <taxon>Circaeasteraceae</taxon>
        <taxon>Kingdonia</taxon>
    </lineage>
</organism>
<evidence type="ECO:0000313" key="2">
    <source>
        <dbReference type="EMBL" id="KAF6138358.1"/>
    </source>
</evidence>
<dbReference type="PANTHER" id="PTHR46043">
    <property type="entry name" value="ARM REPEAT SUPERFAMILY PROTEIN"/>
    <property type="match status" value="1"/>
</dbReference>
<gene>
    <name evidence="2" type="ORF">GIB67_040324</name>
</gene>
<protein>
    <recommendedName>
        <fullName evidence="1">DUF7032 domain-containing protein</fullName>
    </recommendedName>
</protein>
<dbReference type="InterPro" id="IPR054296">
    <property type="entry name" value="DUF7032"/>
</dbReference>
<dbReference type="Gene3D" id="1.25.10.10">
    <property type="entry name" value="Leucine-rich Repeat Variant"/>
    <property type="match status" value="1"/>
</dbReference>
<proteinExistence type="predicted"/>
<feature type="domain" description="DUF7032" evidence="1">
    <location>
        <begin position="18"/>
        <end position="125"/>
    </location>
</feature>
<dbReference type="Pfam" id="PF00514">
    <property type="entry name" value="Arm"/>
    <property type="match status" value="1"/>
</dbReference>
<dbReference type="InterPro" id="IPR000225">
    <property type="entry name" value="Armadillo"/>
</dbReference>
<evidence type="ECO:0000313" key="3">
    <source>
        <dbReference type="Proteomes" id="UP000541444"/>
    </source>
</evidence>
<evidence type="ECO:0000259" key="1">
    <source>
        <dbReference type="Pfam" id="PF23005"/>
    </source>
</evidence>
<reference evidence="2 3" key="1">
    <citation type="journal article" date="2020" name="IScience">
        <title>Genome Sequencing of the Endangered Kingdonia uniflora (Circaeasteraceae, Ranunculales) Reveals Potential Mechanisms of Evolutionary Specialization.</title>
        <authorList>
            <person name="Sun Y."/>
            <person name="Deng T."/>
            <person name="Zhang A."/>
            <person name="Moore M.J."/>
            <person name="Landis J.B."/>
            <person name="Lin N."/>
            <person name="Zhang H."/>
            <person name="Zhang X."/>
            <person name="Huang J."/>
            <person name="Zhang X."/>
            <person name="Sun H."/>
            <person name="Wang H."/>
        </authorList>
    </citation>
    <scope>NUCLEOTIDE SEQUENCE [LARGE SCALE GENOMIC DNA]</scope>
    <source>
        <strain evidence="2">TB1705</strain>
        <tissue evidence="2">Leaf</tissue>
    </source>
</reference>
<comment type="caution">
    <text evidence="2">The sequence shown here is derived from an EMBL/GenBank/DDBJ whole genome shotgun (WGS) entry which is preliminary data.</text>
</comment>